<dbReference type="InterPro" id="IPR010090">
    <property type="entry name" value="Phage_tape_meas"/>
</dbReference>
<feature type="region of interest" description="Disordered" evidence="2">
    <location>
        <begin position="656"/>
        <end position="680"/>
    </location>
</feature>
<protein>
    <submittedName>
        <fullName evidence="4">Phage tail tape measure protein, TP901 family, core region</fullName>
    </submittedName>
</protein>
<dbReference type="AlphaFoldDB" id="A0A1I5ZGS7"/>
<sequence>MAQMKSELILSLVDRVTGPARRVHGAMRGIEEAQRRNRLAVDETRSAMINTAGVAVAAAAALSQPVRAAMRFEEVMADVRKVVDFPTPEGYAEFREELLALSREIPLTVQQLGEIAAAGGSSGLDGEQLIQFTRLTAQLATAFDVPAEAAADFTNAMRNSLGLTLDEVNELADAVNHLTNSMAAEAPAMAEFMASIAGTLKTAGFTPEEAAAFGAAMQAQQFSADVSATSFRNMAKALTRGESATKRQSDAYKKLGLDAEDVARRMQEDAVGTTLEVIDAIGKLPKEVRAAVSSDLFGDEARALNGLISNVDLLREALGYVDDEAEYAGSALKEYIARSETFASDLQRFQNVAAELSITIGEALLPSLANGMDAMTPIIRRATEWSKENADLIQTIVRLSGALIGLRFGLLGLRLIGLTGKGGVLWAAASGLRALNAAAQGSLLLGSAAGEAMRLQAALARMQGLKPSRIEKIGAALRGISGASGLTAVAGAASSLVWPVTLAALAVGATVKWFDRLKAIASGVVGAISDELAPAFEALEPILGPVKSVLSGIASAAGDVISSIGGFFTGGLFEREILPDAEAARIEARAREMTENIIAAIKALPSKMKDLGADAIQSLIDGMKDRLAALLDWVREIPSQVMEAIGTINLGAAVTGPGSSGRAANRTEPPADQPPANATGSAGRLEARALGGPITAGVPYLVNEDTPRSEVIVPSVSGAVLNVAQAQRAMALALRGSRPAKAPDIRIPAIRSEAPQSVSPTAATERLAEVNTDPEIGDRVPDVSQVQSSALAILRRAASRPGSDIDAVRKRTVERLVERSVIVQPPTVDVSGPPTSPIGGRRAMAMLPQILAQSHSPALSPAPASIPQPRPAPGQARQVENPSLEAPKPVAQNFSVSFGDIVIPGGANASASDIARDLGREVEALLGAHFSDAGI</sequence>
<organism evidence="4 5">
    <name type="scientific">Roseivivax halotolerans</name>
    <dbReference type="NCBI Taxonomy" id="93684"/>
    <lineage>
        <taxon>Bacteria</taxon>
        <taxon>Pseudomonadati</taxon>
        <taxon>Pseudomonadota</taxon>
        <taxon>Alphaproteobacteria</taxon>
        <taxon>Rhodobacterales</taxon>
        <taxon>Roseobacteraceae</taxon>
        <taxon>Roseivivax</taxon>
    </lineage>
</organism>
<dbReference type="NCBIfam" id="TIGR01760">
    <property type="entry name" value="tape_meas_TP901"/>
    <property type="match status" value="1"/>
</dbReference>
<name>A0A1I5ZGS7_9RHOB</name>
<evidence type="ECO:0000256" key="2">
    <source>
        <dbReference type="SAM" id="MobiDB-lite"/>
    </source>
</evidence>
<accession>A0A1I5ZGS7</accession>
<dbReference type="PANTHER" id="PTHR37813:SF1">
    <property type="entry name" value="FELS-2 PROPHAGE PROTEIN"/>
    <property type="match status" value="1"/>
</dbReference>
<dbReference type="EMBL" id="FOXV01000010">
    <property type="protein sequence ID" value="SFQ55645.1"/>
    <property type="molecule type" value="Genomic_DNA"/>
</dbReference>
<evidence type="ECO:0000313" key="4">
    <source>
        <dbReference type="EMBL" id="SFQ55645.1"/>
    </source>
</evidence>
<evidence type="ECO:0000313" key="5">
    <source>
        <dbReference type="Proteomes" id="UP000243106"/>
    </source>
</evidence>
<proteinExistence type="predicted"/>
<dbReference type="Pfam" id="PF10145">
    <property type="entry name" value="PhageMin_Tail"/>
    <property type="match status" value="1"/>
</dbReference>
<evidence type="ECO:0000259" key="3">
    <source>
        <dbReference type="Pfam" id="PF10145"/>
    </source>
</evidence>
<dbReference type="STRING" id="93684.SAMN05421853_1109"/>
<feature type="domain" description="Phage tail tape measure protein" evidence="3">
    <location>
        <begin position="96"/>
        <end position="298"/>
    </location>
</feature>
<dbReference type="Proteomes" id="UP000243106">
    <property type="component" value="Unassembled WGS sequence"/>
</dbReference>
<feature type="region of interest" description="Disordered" evidence="2">
    <location>
        <begin position="853"/>
        <end position="878"/>
    </location>
</feature>
<feature type="compositionally biased region" description="Low complexity" evidence="2">
    <location>
        <begin position="853"/>
        <end position="863"/>
    </location>
</feature>
<reference evidence="5" key="1">
    <citation type="submission" date="2016-10" db="EMBL/GenBank/DDBJ databases">
        <authorList>
            <person name="Varghese N."/>
            <person name="Submissions S."/>
        </authorList>
    </citation>
    <scope>NUCLEOTIDE SEQUENCE [LARGE SCALE GENOMIC DNA]</scope>
    <source>
        <strain evidence="5">JCM 10271</strain>
    </source>
</reference>
<keyword evidence="1" id="KW-1188">Viral release from host cell</keyword>
<evidence type="ECO:0000256" key="1">
    <source>
        <dbReference type="ARBA" id="ARBA00022612"/>
    </source>
</evidence>
<gene>
    <name evidence="4" type="ORF">SAMN05421853_1109</name>
</gene>
<dbReference type="PANTHER" id="PTHR37813">
    <property type="entry name" value="FELS-2 PROPHAGE PROTEIN"/>
    <property type="match status" value="1"/>
</dbReference>
<keyword evidence="5" id="KW-1185">Reference proteome</keyword>